<protein>
    <submittedName>
        <fullName evidence="1">Uncharacterized protein</fullName>
    </submittedName>
</protein>
<gene>
    <name evidence="1" type="ORF">WIS52_29800</name>
</gene>
<name>A0ABV1KJP9_9PSEU</name>
<evidence type="ECO:0000313" key="2">
    <source>
        <dbReference type="Proteomes" id="UP001494902"/>
    </source>
</evidence>
<keyword evidence="2" id="KW-1185">Reference proteome</keyword>
<accession>A0ABV1KJP9</accession>
<reference evidence="1 2" key="1">
    <citation type="submission" date="2024-03" db="EMBL/GenBank/DDBJ databases">
        <title>Draft genome sequence of Pseudonocardia nematodicida JCM 31783.</title>
        <authorList>
            <person name="Butdee W."/>
            <person name="Duangmal K."/>
        </authorList>
    </citation>
    <scope>NUCLEOTIDE SEQUENCE [LARGE SCALE GENOMIC DNA]</scope>
    <source>
        <strain evidence="1 2">JCM 31783</strain>
    </source>
</reference>
<organism evidence="1 2">
    <name type="scientific">Pseudonocardia nematodicida</name>
    <dbReference type="NCBI Taxonomy" id="1206997"/>
    <lineage>
        <taxon>Bacteria</taxon>
        <taxon>Bacillati</taxon>
        <taxon>Actinomycetota</taxon>
        <taxon>Actinomycetes</taxon>
        <taxon>Pseudonocardiales</taxon>
        <taxon>Pseudonocardiaceae</taxon>
        <taxon>Pseudonocardia</taxon>
    </lineage>
</organism>
<dbReference type="EMBL" id="JBEDNQ010000016">
    <property type="protein sequence ID" value="MEQ3554680.1"/>
    <property type="molecule type" value="Genomic_DNA"/>
</dbReference>
<evidence type="ECO:0000313" key="1">
    <source>
        <dbReference type="EMBL" id="MEQ3554680.1"/>
    </source>
</evidence>
<dbReference type="RefSeq" id="WP_349301750.1">
    <property type="nucleotide sequence ID" value="NZ_JBEDNQ010000016.1"/>
</dbReference>
<proteinExistence type="predicted"/>
<comment type="caution">
    <text evidence="1">The sequence shown here is derived from an EMBL/GenBank/DDBJ whole genome shotgun (WGS) entry which is preliminary data.</text>
</comment>
<dbReference type="Proteomes" id="UP001494902">
    <property type="component" value="Unassembled WGS sequence"/>
</dbReference>
<sequence>MTRPTEHEAAEALAEVQAARGAVDAATDRGLPMMLAATSVLTFLDFAAKDEITSPRRRAVVTAVTQLAMAGIALLETRAEQVRPHLAAPAPAPALAAKVAAVGVGWYATERLAVHLLRRSTLTRPNTVAGLLLAVTRPAGAVVTLRMVPRAGRDA</sequence>